<protein>
    <submittedName>
        <fullName evidence="1">Uncharacterized protein</fullName>
    </submittedName>
</protein>
<dbReference type="EMBL" id="CAWUPB010001009">
    <property type="protein sequence ID" value="CAK7336593.1"/>
    <property type="molecule type" value="Genomic_DNA"/>
</dbReference>
<evidence type="ECO:0000313" key="2">
    <source>
        <dbReference type="Proteomes" id="UP001314170"/>
    </source>
</evidence>
<organism evidence="1 2">
    <name type="scientific">Dovyalis caffra</name>
    <dbReference type="NCBI Taxonomy" id="77055"/>
    <lineage>
        <taxon>Eukaryota</taxon>
        <taxon>Viridiplantae</taxon>
        <taxon>Streptophyta</taxon>
        <taxon>Embryophyta</taxon>
        <taxon>Tracheophyta</taxon>
        <taxon>Spermatophyta</taxon>
        <taxon>Magnoliopsida</taxon>
        <taxon>eudicotyledons</taxon>
        <taxon>Gunneridae</taxon>
        <taxon>Pentapetalae</taxon>
        <taxon>rosids</taxon>
        <taxon>fabids</taxon>
        <taxon>Malpighiales</taxon>
        <taxon>Salicaceae</taxon>
        <taxon>Flacourtieae</taxon>
        <taxon>Dovyalis</taxon>
    </lineage>
</organism>
<dbReference type="AlphaFoldDB" id="A0AAV1RLH3"/>
<name>A0AAV1RLH3_9ROSI</name>
<comment type="caution">
    <text evidence="1">The sequence shown here is derived from an EMBL/GenBank/DDBJ whole genome shotgun (WGS) entry which is preliminary data.</text>
</comment>
<dbReference type="Proteomes" id="UP001314170">
    <property type="component" value="Unassembled WGS sequence"/>
</dbReference>
<reference evidence="1 2" key="1">
    <citation type="submission" date="2024-01" db="EMBL/GenBank/DDBJ databases">
        <authorList>
            <person name="Waweru B."/>
        </authorList>
    </citation>
    <scope>NUCLEOTIDE SEQUENCE [LARGE SCALE GENOMIC DNA]</scope>
</reference>
<sequence>ANNEPICIKGGGGDLIDGGDFGYDSLPQILELSIPPDEDDVWNRSTVGSRPTLISPEKIRLPKTKLGFWAGSANSDVGKYFKWHSPPVKYDEFHMVMHELWKRRHIISPIEAEK</sequence>
<keyword evidence="2" id="KW-1185">Reference proteome</keyword>
<feature type="non-terminal residue" evidence="1">
    <location>
        <position position="1"/>
    </location>
</feature>
<proteinExistence type="predicted"/>
<accession>A0AAV1RLH3</accession>
<evidence type="ECO:0000313" key="1">
    <source>
        <dbReference type="EMBL" id="CAK7336593.1"/>
    </source>
</evidence>
<gene>
    <name evidence="1" type="ORF">DCAF_LOCUS11603</name>
</gene>